<dbReference type="InterPro" id="IPR003593">
    <property type="entry name" value="AAA+_ATPase"/>
</dbReference>
<dbReference type="Gene3D" id="1.10.8.60">
    <property type="match status" value="1"/>
</dbReference>
<organism evidence="9 10">
    <name type="scientific">Fodinibius salipaludis</name>
    <dbReference type="NCBI Taxonomy" id="2032627"/>
    <lineage>
        <taxon>Bacteria</taxon>
        <taxon>Pseudomonadati</taxon>
        <taxon>Balneolota</taxon>
        <taxon>Balneolia</taxon>
        <taxon>Balneolales</taxon>
        <taxon>Balneolaceae</taxon>
        <taxon>Fodinibius</taxon>
    </lineage>
</organism>
<dbReference type="Pfam" id="PF00158">
    <property type="entry name" value="Sigma54_activat"/>
    <property type="match status" value="1"/>
</dbReference>
<proteinExistence type="predicted"/>
<dbReference type="FunFam" id="3.40.50.300:FF:000006">
    <property type="entry name" value="DNA-binding transcriptional regulator NtrC"/>
    <property type="match status" value="1"/>
</dbReference>
<feature type="modified residue" description="4-aspartylphosphate" evidence="6">
    <location>
        <position position="54"/>
    </location>
</feature>
<dbReference type="PRINTS" id="PR01590">
    <property type="entry name" value="HTHFIS"/>
</dbReference>
<evidence type="ECO:0000259" key="7">
    <source>
        <dbReference type="PROSITE" id="PS50045"/>
    </source>
</evidence>
<dbReference type="Pfam" id="PF02954">
    <property type="entry name" value="HTH_8"/>
    <property type="match status" value="1"/>
</dbReference>
<dbReference type="InterPro" id="IPR058031">
    <property type="entry name" value="AAA_lid_NorR"/>
</dbReference>
<dbReference type="Proteomes" id="UP000218831">
    <property type="component" value="Unassembled WGS sequence"/>
</dbReference>
<dbReference type="GO" id="GO:0006355">
    <property type="term" value="P:regulation of DNA-templated transcription"/>
    <property type="evidence" value="ECO:0007669"/>
    <property type="project" value="InterPro"/>
</dbReference>
<evidence type="ECO:0000313" key="9">
    <source>
        <dbReference type="EMBL" id="PAU95223.1"/>
    </source>
</evidence>
<gene>
    <name evidence="9" type="ORF">CK503_03215</name>
</gene>
<dbReference type="RefSeq" id="WP_095605349.1">
    <property type="nucleotide sequence ID" value="NZ_NSKE01000002.1"/>
</dbReference>
<accession>A0A2A2GEB0</accession>
<dbReference type="PROSITE" id="PS00676">
    <property type="entry name" value="SIGMA54_INTERACT_2"/>
    <property type="match status" value="1"/>
</dbReference>
<dbReference type="GO" id="GO:0005524">
    <property type="term" value="F:ATP binding"/>
    <property type="evidence" value="ECO:0007669"/>
    <property type="project" value="UniProtKB-KW"/>
</dbReference>
<dbReference type="InterPro" id="IPR002078">
    <property type="entry name" value="Sigma_54_int"/>
</dbReference>
<dbReference type="Pfam" id="PF00072">
    <property type="entry name" value="Response_reg"/>
    <property type="match status" value="1"/>
</dbReference>
<dbReference type="GO" id="GO:0043565">
    <property type="term" value="F:sequence-specific DNA binding"/>
    <property type="evidence" value="ECO:0007669"/>
    <property type="project" value="InterPro"/>
</dbReference>
<keyword evidence="6" id="KW-0597">Phosphoprotein</keyword>
<keyword evidence="4" id="KW-0238">DNA-binding</keyword>
<keyword evidence="1" id="KW-0547">Nucleotide-binding</keyword>
<dbReference type="InterPro" id="IPR002197">
    <property type="entry name" value="HTH_Fis"/>
</dbReference>
<dbReference type="SMART" id="SM00382">
    <property type="entry name" value="AAA"/>
    <property type="match status" value="1"/>
</dbReference>
<dbReference type="SUPFAM" id="SSF52540">
    <property type="entry name" value="P-loop containing nucleoside triphosphate hydrolases"/>
    <property type="match status" value="1"/>
</dbReference>
<evidence type="ECO:0000256" key="5">
    <source>
        <dbReference type="ARBA" id="ARBA00023163"/>
    </source>
</evidence>
<feature type="domain" description="Sigma-54 factor interaction" evidence="7">
    <location>
        <begin position="147"/>
        <end position="373"/>
    </location>
</feature>
<dbReference type="SUPFAM" id="SSF52172">
    <property type="entry name" value="CheY-like"/>
    <property type="match status" value="1"/>
</dbReference>
<dbReference type="EMBL" id="NSKE01000002">
    <property type="protein sequence ID" value="PAU95223.1"/>
    <property type="molecule type" value="Genomic_DNA"/>
</dbReference>
<keyword evidence="10" id="KW-1185">Reference proteome</keyword>
<keyword evidence="2" id="KW-0067">ATP-binding</keyword>
<evidence type="ECO:0000259" key="8">
    <source>
        <dbReference type="PROSITE" id="PS50110"/>
    </source>
</evidence>
<name>A0A2A2GEB0_9BACT</name>
<dbReference type="SUPFAM" id="SSF46689">
    <property type="entry name" value="Homeodomain-like"/>
    <property type="match status" value="1"/>
</dbReference>
<dbReference type="PROSITE" id="PS00675">
    <property type="entry name" value="SIGMA54_INTERACT_1"/>
    <property type="match status" value="1"/>
</dbReference>
<comment type="caution">
    <text evidence="9">The sequence shown here is derived from an EMBL/GenBank/DDBJ whole genome shotgun (WGS) entry which is preliminary data.</text>
</comment>
<evidence type="ECO:0000256" key="2">
    <source>
        <dbReference type="ARBA" id="ARBA00022840"/>
    </source>
</evidence>
<feature type="domain" description="Response regulatory" evidence="8">
    <location>
        <begin position="5"/>
        <end position="119"/>
    </location>
</feature>
<keyword evidence="3" id="KW-0805">Transcription regulation</keyword>
<dbReference type="PANTHER" id="PTHR32071">
    <property type="entry name" value="TRANSCRIPTIONAL REGULATORY PROTEIN"/>
    <property type="match status" value="1"/>
</dbReference>
<dbReference type="Pfam" id="PF25601">
    <property type="entry name" value="AAA_lid_14"/>
    <property type="match status" value="1"/>
</dbReference>
<dbReference type="Gene3D" id="3.40.50.2300">
    <property type="match status" value="1"/>
</dbReference>
<dbReference type="PANTHER" id="PTHR32071:SF122">
    <property type="entry name" value="SIGMA FACTOR"/>
    <property type="match status" value="1"/>
</dbReference>
<reference evidence="9 10" key="1">
    <citation type="submission" date="2017-08" db="EMBL/GenBank/DDBJ databases">
        <title>Aliifodinibius alkalisoli sp. nov., isolated from saline alkaline soil.</title>
        <authorList>
            <person name="Liu D."/>
            <person name="Zhang G."/>
        </authorList>
    </citation>
    <scope>NUCLEOTIDE SEQUENCE [LARGE SCALE GENOMIC DNA]</scope>
    <source>
        <strain evidence="9 10">WN023</strain>
    </source>
</reference>
<dbReference type="Gene3D" id="1.10.10.60">
    <property type="entry name" value="Homeodomain-like"/>
    <property type="match status" value="1"/>
</dbReference>
<evidence type="ECO:0000313" key="10">
    <source>
        <dbReference type="Proteomes" id="UP000218831"/>
    </source>
</evidence>
<dbReference type="PROSITE" id="PS50110">
    <property type="entry name" value="RESPONSE_REGULATORY"/>
    <property type="match status" value="1"/>
</dbReference>
<evidence type="ECO:0000256" key="3">
    <source>
        <dbReference type="ARBA" id="ARBA00023015"/>
    </source>
</evidence>
<evidence type="ECO:0000256" key="4">
    <source>
        <dbReference type="ARBA" id="ARBA00023125"/>
    </source>
</evidence>
<dbReference type="InterPro" id="IPR001789">
    <property type="entry name" value="Sig_transdc_resp-reg_receiver"/>
</dbReference>
<dbReference type="PROSITE" id="PS00688">
    <property type="entry name" value="SIGMA54_INTERACT_3"/>
    <property type="match status" value="1"/>
</dbReference>
<sequence>MVSNHILVADDEPSMRLNIIELLEDEGYSILQASNGSEAIQLALEHQPLLILMDIKMPELSGLQALKTIKKKLSEIPIIIFTAFGSNEKPIEAMKAGAFDYLEKPFDIDEFLSIVNAAIEQRNKLDSFDTGSSQNNNNEWPDIEQHIVGTSKKMREILKMIGKIAPKDTTVLLEGESGTGKEVIADAIHRHSNRSNEPFIKVNCGALPDSLLESELFGHEEGAFTGANQLRLGRFELADGGTIFLDEVNALAPATQIKLLRVLQNFTFERVGGEKTMKTDARVIAATNKNLKKEVENNNFREDLFYRLNVLNLSIPPLRERLDDIEPLTKYFLKKYAQNKEMYISEEALEYLKSYHWPGNVRELENTIERATVLMNGTVLERKDLSISLKADLSNIYESHTEDGNIPMQKIVQSVEKDLIIKGLHRTNWNKSKAAKLLGINRRLLYSKIDQYNIKENSS</sequence>
<dbReference type="InterPro" id="IPR011006">
    <property type="entry name" value="CheY-like_superfamily"/>
</dbReference>
<dbReference type="CDD" id="cd00009">
    <property type="entry name" value="AAA"/>
    <property type="match status" value="1"/>
</dbReference>
<evidence type="ECO:0000256" key="1">
    <source>
        <dbReference type="ARBA" id="ARBA00022741"/>
    </source>
</evidence>
<dbReference type="InterPro" id="IPR025943">
    <property type="entry name" value="Sigma_54_int_dom_ATP-bd_2"/>
</dbReference>
<dbReference type="InterPro" id="IPR027417">
    <property type="entry name" value="P-loop_NTPase"/>
</dbReference>
<dbReference type="PROSITE" id="PS50045">
    <property type="entry name" value="SIGMA54_INTERACT_4"/>
    <property type="match status" value="1"/>
</dbReference>
<dbReference type="InterPro" id="IPR009057">
    <property type="entry name" value="Homeodomain-like_sf"/>
</dbReference>
<dbReference type="AlphaFoldDB" id="A0A2A2GEB0"/>
<dbReference type="OrthoDB" id="9810703at2"/>
<dbReference type="SMART" id="SM00448">
    <property type="entry name" value="REC"/>
    <property type="match status" value="1"/>
</dbReference>
<dbReference type="InterPro" id="IPR025944">
    <property type="entry name" value="Sigma_54_int_dom_CS"/>
</dbReference>
<dbReference type="GO" id="GO:0000160">
    <property type="term" value="P:phosphorelay signal transduction system"/>
    <property type="evidence" value="ECO:0007669"/>
    <property type="project" value="InterPro"/>
</dbReference>
<dbReference type="InterPro" id="IPR025662">
    <property type="entry name" value="Sigma_54_int_dom_ATP-bd_1"/>
</dbReference>
<dbReference type="Gene3D" id="3.40.50.300">
    <property type="entry name" value="P-loop containing nucleotide triphosphate hydrolases"/>
    <property type="match status" value="1"/>
</dbReference>
<keyword evidence="5" id="KW-0804">Transcription</keyword>
<protein>
    <submittedName>
        <fullName evidence="9">Two-component system response regulator</fullName>
    </submittedName>
</protein>
<evidence type="ECO:0000256" key="6">
    <source>
        <dbReference type="PROSITE-ProRule" id="PRU00169"/>
    </source>
</evidence>